<dbReference type="RefSeq" id="WP_053324220.1">
    <property type="nucleotide sequence ID" value="NZ_LHUQ01000070.1"/>
</dbReference>
<proteinExistence type="inferred from homology"/>
<accession>A0A0M0EBX4</accession>
<reference evidence="3" key="1">
    <citation type="submission" date="2015-08" db="EMBL/GenBank/DDBJ databases">
        <title>Draft genome sequence of Komagataeibacter europaeus CECT 8546 a cellulose producer strain from vinegar produced by the traditional method.</title>
        <authorList>
            <person name="Poehlein A."/>
            <person name="Valera M.J."/>
            <person name="Haack F.S."/>
            <person name="Mas A."/>
            <person name="Daniel R."/>
            <person name="Streit W.R."/>
            <person name="Mateo E."/>
        </authorList>
    </citation>
    <scope>NUCLEOTIDE SEQUENCE [LARGE SCALE GENOMIC DNA]</scope>
    <source>
        <strain evidence="3">CECT 8546</strain>
    </source>
</reference>
<organism evidence="3 4">
    <name type="scientific">Komagataeibacter europaeus</name>
    <name type="common">Gluconacetobacter europaeus</name>
    <dbReference type="NCBI Taxonomy" id="33995"/>
    <lineage>
        <taxon>Bacteria</taxon>
        <taxon>Pseudomonadati</taxon>
        <taxon>Pseudomonadota</taxon>
        <taxon>Alphaproteobacteria</taxon>
        <taxon>Acetobacterales</taxon>
        <taxon>Acetobacteraceae</taxon>
        <taxon>Komagataeibacter</taxon>
    </lineage>
</organism>
<evidence type="ECO:0000313" key="4">
    <source>
        <dbReference type="Proteomes" id="UP000037566"/>
    </source>
</evidence>
<evidence type="ECO:0000259" key="2">
    <source>
        <dbReference type="SMART" id="SM00854"/>
    </source>
</evidence>
<comment type="similarity">
    <text evidence="1">Belongs to the CapA family.</text>
</comment>
<dbReference type="OrthoDB" id="9810718at2"/>
<dbReference type="InterPro" id="IPR029052">
    <property type="entry name" value="Metallo-depent_PP-like"/>
</dbReference>
<dbReference type="PANTHER" id="PTHR33393:SF11">
    <property type="entry name" value="POLYGLUTAMINE SYNTHESIS ACCESSORY PROTEIN RV0574C-RELATED"/>
    <property type="match status" value="1"/>
</dbReference>
<dbReference type="InterPro" id="IPR052169">
    <property type="entry name" value="CW_Biosynth-Accessory"/>
</dbReference>
<feature type="domain" description="Capsule synthesis protein CapA" evidence="2">
    <location>
        <begin position="2"/>
        <end position="319"/>
    </location>
</feature>
<dbReference type="SMART" id="SM00854">
    <property type="entry name" value="PGA_cap"/>
    <property type="match status" value="1"/>
</dbReference>
<protein>
    <submittedName>
        <fullName evidence="3">Capsule biosynthesis protein CapA</fullName>
    </submittedName>
</protein>
<dbReference type="SUPFAM" id="SSF56300">
    <property type="entry name" value="Metallo-dependent phosphatases"/>
    <property type="match status" value="1"/>
</dbReference>
<gene>
    <name evidence="3" type="primary">capA2</name>
    <name evidence="3" type="ORF">KOEU_37530</name>
</gene>
<dbReference type="Proteomes" id="UP000037566">
    <property type="component" value="Unassembled WGS sequence"/>
</dbReference>
<dbReference type="PANTHER" id="PTHR33393">
    <property type="entry name" value="POLYGLUTAMINE SYNTHESIS ACCESSORY PROTEIN RV0574C-RELATED"/>
    <property type="match status" value="1"/>
</dbReference>
<evidence type="ECO:0000256" key="1">
    <source>
        <dbReference type="ARBA" id="ARBA00005662"/>
    </source>
</evidence>
<sequence>MKVCLTGDSIVLRRLNTDVDPVSKPLFDMIRDCDVSFTNLEIMPSDYQGDPALDHGGSHFSAHPWILDELQVAGFDLFAAATNHCLDYSISGLRRAISELNLREILYAGVGLTLEEARRPAYYSHPNGTVGMLSCCSTFARGQEAADQTRSMQGRPGLNPLHFTTTYQVQPEELKMLHSVSTGLGLEKIKQEQIKLGFGYPAPEGTLTLDGTRFVEGPDTRILTTPNPRDLEEIGRWVREARVVSDVVIVSVHTHEVGYDENGNISWEKPGAFLETFAHDVIDQGADIVVCHGQHLLKGMEMYKGKPIFYSLGNFIGQNELVDMLPEDSYTFYKVGTDVTPHQVYKTRTQNDTKGFPADRRFWETLLPVCEFDGDGRLSSMEIHPVSLGLGKSAHRRGLPFLALGEEGQEILERFVELCRPYGTTFRSEGGKLVLEQG</sequence>
<dbReference type="InterPro" id="IPR019079">
    <property type="entry name" value="Capsule_synth_CapA"/>
</dbReference>
<dbReference type="EMBL" id="LHUQ01000070">
    <property type="protein sequence ID" value="KON62759.1"/>
    <property type="molecule type" value="Genomic_DNA"/>
</dbReference>
<dbReference type="Pfam" id="PF09587">
    <property type="entry name" value="PGA_cap"/>
    <property type="match status" value="1"/>
</dbReference>
<dbReference type="AlphaFoldDB" id="A0A0M0EBX4"/>
<dbReference type="PATRIC" id="fig|33995.3.peg.4154"/>
<dbReference type="STRING" id="33995.KOEU_37530"/>
<comment type="caution">
    <text evidence="3">The sequence shown here is derived from an EMBL/GenBank/DDBJ whole genome shotgun (WGS) entry which is preliminary data.</text>
</comment>
<name>A0A0M0EBX4_KOMEU</name>
<evidence type="ECO:0000313" key="3">
    <source>
        <dbReference type="EMBL" id="KON62759.1"/>
    </source>
</evidence>
<keyword evidence="4" id="KW-1185">Reference proteome</keyword>